<proteinExistence type="predicted"/>
<dbReference type="EMBL" id="PDLN01000011">
    <property type="protein sequence ID" value="RDW71779.1"/>
    <property type="molecule type" value="Genomic_DNA"/>
</dbReference>
<keyword evidence="3" id="KW-1185">Reference proteome</keyword>
<evidence type="ECO:0000259" key="1">
    <source>
        <dbReference type="Pfam" id="PF06985"/>
    </source>
</evidence>
<dbReference type="InterPro" id="IPR010730">
    <property type="entry name" value="HET"/>
</dbReference>
<comment type="caution">
    <text evidence="2">The sequence shown here is derived from an EMBL/GenBank/DDBJ whole genome shotgun (WGS) entry which is preliminary data.</text>
</comment>
<organism evidence="2 3">
    <name type="scientific">Coleophoma crateriformis</name>
    <dbReference type="NCBI Taxonomy" id="565419"/>
    <lineage>
        <taxon>Eukaryota</taxon>
        <taxon>Fungi</taxon>
        <taxon>Dikarya</taxon>
        <taxon>Ascomycota</taxon>
        <taxon>Pezizomycotina</taxon>
        <taxon>Leotiomycetes</taxon>
        <taxon>Helotiales</taxon>
        <taxon>Dermateaceae</taxon>
        <taxon>Coleophoma</taxon>
    </lineage>
</organism>
<accession>A0A3D8RCK4</accession>
<gene>
    <name evidence="2" type="ORF">BP5796_07813</name>
</gene>
<dbReference type="AlphaFoldDB" id="A0A3D8RCK4"/>
<dbReference type="Proteomes" id="UP000256328">
    <property type="component" value="Unassembled WGS sequence"/>
</dbReference>
<protein>
    <recommendedName>
        <fullName evidence="1">Heterokaryon incompatibility domain-containing protein</fullName>
    </recommendedName>
</protein>
<dbReference type="PANTHER" id="PTHR33112">
    <property type="entry name" value="DOMAIN PROTEIN, PUTATIVE-RELATED"/>
    <property type="match status" value="1"/>
</dbReference>
<reference evidence="2 3" key="1">
    <citation type="journal article" date="2018" name="IMA Fungus">
        <title>IMA Genome-F 9: Draft genome sequence of Annulohypoxylon stygium, Aspergillus mulundensis, Berkeleyomyces basicola (syn. Thielaviopsis basicola), Ceratocystis smalleyi, two Cercospora beticola strains, Coleophoma cylindrospora, Fusarium fracticaudum, Phialophora cf. hyalina, and Morchella septimelata.</title>
        <authorList>
            <person name="Wingfield B.D."/>
            <person name="Bills G.F."/>
            <person name="Dong Y."/>
            <person name="Huang W."/>
            <person name="Nel W.J."/>
            <person name="Swalarsk-Parry B.S."/>
            <person name="Vaghefi N."/>
            <person name="Wilken P.M."/>
            <person name="An Z."/>
            <person name="de Beer Z.W."/>
            <person name="De Vos L."/>
            <person name="Chen L."/>
            <person name="Duong T.A."/>
            <person name="Gao Y."/>
            <person name="Hammerbacher A."/>
            <person name="Kikkert J.R."/>
            <person name="Li Y."/>
            <person name="Li H."/>
            <person name="Li K."/>
            <person name="Li Q."/>
            <person name="Liu X."/>
            <person name="Ma X."/>
            <person name="Naidoo K."/>
            <person name="Pethybridge S.J."/>
            <person name="Sun J."/>
            <person name="Steenkamp E.T."/>
            <person name="van der Nest M.A."/>
            <person name="van Wyk S."/>
            <person name="Wingfield M.J."/>
            <person name="Xiong C."/>
            <person name="Yue Q."/>
            <person name="Zhang X."/>
        </authorList>
    </citation>
    <scope>NUCLEOTIDE SEQUENCE [LARGE SCALE GENOMIC DNA]</scope>
    <source>
        <strain evidence="2 3">BP5796</strain>
    </source>
</reference>
<evidence type="ECO:0000313" key="2">
    <source>
        <dbReference type="EMBL" id="RDW71779.1"/>
    </source>
</evidence>
<dbReference type="PANTHER" id="PTHR33112:SF16">
    <property type="entry name" value="HETEROKARYON INCOMPATIBILITY DOMAIN-CONTAINING PROTEIN"/>
    <property type="match status" value="1"/>
</dbReference>
<evidence type="ECO:0000313" key="3">
    <source>
        <dbReference type="Proteomes" id="UP000256328"/>
    </source>
</evidence>
<feature type="domain" description="Heterokaryon incompatibility" evidence="1">
    <location>
        <begin position="164"/>
        <end position="314"/>
    </location>
</feature>
<name>A0A3D8RCK4_9HELO</name>
<sequence>MLCPLCAEVDLDQLISPEGINHHANVQDLAQSAAAGSHISKFEMGFHLPDRVAMPSAVGREIGTCDVVEPSCQDEGFAVCLGWLSDGYDPLAPFIPHRPIDGNPGSEACFNLAQQWLQNCLHAHGDCSSNKNEKQRLPTRVIDVGLMDDSIPRLFVTSGAKGNWFTLSHCWGKIQPLRTTSSTLRAHQEALPLDQLPKLFKDAIKITRHFKQRFLWIDSLCIIQDAAEDWLVESANMGYIYKNSLLTIACDTAADSTQSILDPAFTDRHLFSPRVRVPCYSSQGTRGHLLLRKNIRIADMAPGPLARRAWTLQEDVLSPRVLRWTKQRLRWQCRTTDCTEDLPHGVPKNNRDLNHGRFICLPPALLKRRNSEIENGLPEGSPMVMDVPTLWYQMVNNFASRSLTYDTDRFLAISGLAREVEKHTGNDYRAGLWLQEMHRGLLWYVSPPGVRSETYIAPSWSWASVNTMTNPARNAWSLFHPHLKPYKGQGNLVPISTVIDVAVQNVNNDVFAQVTSASLTLLGSVFKAGPADQHRFVQARQPQVTGDKIFEHQDVKAGTLLVVFDLVSASIQDLFRNQTGITLVQIAEMAGNATENFCGMVYGLLLCRRDDMGEGYSRVGVVRIAEDFAKGERWVKERTTIF</sequence>
<dbReference type="OrthoDB" id="5362512at2759"/>
<dbReference type="Pfam" id="PF06985">
    <property type="entry name" value="HET"/>
    <property type="match status" value="1"/>
</dbReference>